<dbReference type="AlphaFoldDB" id="A0A0F8YXZ2"/>
<accession>A0A0F8YXZ2</accession>
<feature type="domain" description="Methyltransferase type 11" evidence="1">
    <location>
        <begin position="12"/>
        <end position="111"/>
    </location>
</feature>
<dbReference type="GO" id="GO:0008757">
    <property type="term" value="F:S-adenosylmethionine-dependent methyltransferase activity"/>
    <property type="evidence" value="ECO:0007669"/>
    <property type="project" value="InterPro"/>
</dbReference>
<organism evidence="2">
    <name type="scientific">marine sediment metagenome</name>
    <dbReference type="NCBI Taxonomy" id="412755"/>
    <lineage>
        <taxon>unclassified sequences</taxon>
        <taxon>metagenomes</taxon>
        <taxon>ecological metagenomes</taxon>
    </lineage>
</organism>
<sequence length="211" mass="24210">FTEQQLHPGTVLEFGCTPGQFTARMALRPELDITAVDLYEAETTEGFRFIRGDFMDMEFDEQFDNVCCVSSFEHAGIERYEFDNQDVKIDYHQEIAKKMVSLVKPGGRLIITCPFGPDEVWLTDGTPRPDWRFGEPGEARWGYRTFTLATLKQLFSPLQVVKASAFEHIGAEYFELTEWYRLDAEKDHVRFTDEKVNCAVIGVVLENIDGT</sequence>
<feature type="non-terminal residue" evidence="2">
    <location>
        <position position="1"/>
    </location>
</feature>
<evidence type="ECO:0000313" key="2">
    <source>
        <dbReference type="EMBL" id="KKK52851.1"/>
    </source>
</evidence>
<dbReference type="EMBL" id="LAZR01066804">
    <property type="protein sequence ID" value="KKK52851.1"/>
    <property type="molecule type" value="Genomic_DNA"/>
</dbReference>
<evidence type="ECO:0000259" key="1">
    <source>
        <dbReference type="Pfam" id="PF08241"/>
    </source>
</evidence>
<dbReference type="InterPro" id="IPR013216">
    <property type="entry name" value="Methyltransf_11"/>
</dbReference>
<dbReference type="Gene3D" id="3.40.50.150">
    <property type="entry name" value="Vaccinia Virus protein VP39"/>
    <property type="match status" value="1"/>
</dbReference>
<dbReference type="InterPro" id="IPR029063">
    <property type="entry name" value="SAM-dependent_MTases_sf"/>
</dbReference>
<name>A0A0F8YXZ2_9ZZZZ</name>
<protein>
    <recommendedName>
        <fullName evidence="1">Methyltransferase type 11 domain-containing protein</fullName>
    </recommendedName>
</protein>
<dbReference type="Pfam" id="PF08241">
    <property type="entry name" value="Methyltransf_11"/>
    <property type="match status" value="1"/>
</dbReference>
<dbReference type="CDD" id="cd02440">
    <property type="entry name" value="AdoMet_MTases"/>
    <property type="match status" value="1"/>
</dbReference>
<gene>
    <name evidence="2" type="ORF">LCGC14_3100750</name>
</gene>
<reference evidence="2" key="1">
    <citation type="journal article" date="2015" name="Nature">
        <title>Complex archaea that bridge the gap between prokaryotes and eukaryotes.</title>
        <authorList>
            <person name="Spang A."/>
            <person name="Saw J.H."/>
            <person name="Jorgensen S.L."/>
            <person name="Zaremba-Niedzwiedzka K."/>
            <person name="Martijn J."/>
            <person name="Lind A.E."/>
            <person name="van Eijk R."/>
            <person name="Schleper C."/>
            <person name="Guy L."/>
            <person name="Ettema T.J."/>
        </authorList>
    </citation>
    <scope>NUCLEOTIDE SEQUENCE</scope>
</reference>
<dbReference type="SUPFAM" id="SSF53335">
    <property type="entry name" value="S-adenosyl-L-methionine-dependent methyltransferases"/>
    <property type="match status" value="1"/>
</dbReference>
<comment type="caution">
    <text evidence="2">The sequence shown here is derived from an EMBL/GenBank/DDBJ whole genome shotgun (WGS) entry which is preliminary data.</text>
</comment>
<proteinExistence type="predicted"/>